<evidence type="ECO:0000313" key="2">
    <source>
        <dbReference type="EMBL" id="SGZ55864.1"/>
    </source>
</evidence>
<dbReference type="PROSITE" id="PS51257">
    <property type="entry name" value="PROKAR_LIPOPROTEIN"/>
    <property type="match status" value="1"/>
</dbReference>
<keyword evidence="1" id="KW-0812">Transmembrane</keyword>
<feature type="transmembrane region" description="Helical" evidence="1">
    <location>
        <begin position="6"/>
        <end position="28"/>
    </location>
</feature>
<dbReference type="GO" id="GO:0031505">
    <property type="term" value="P:fungal-type cell wall organization"/>
    <property type="evidence" value="ECO:0007669"/>
    <property type="project" value="TreeGrafter"/>
</dbReference>
<evidence type="ECO:0000313" key="3">
    <source>
        <dbReference type="Proteomes" id="UP000182259"/>
    </source>
</evidence>
<dbReference type="GO" id="GO:0045121">
    <property type="term" value="C:membrane raft"/>
    <property type="evidence" value="ECO:0007669"/>
    <property type="project" value="TreeGrafter"/>
</dbReference>
<dbReference type="Proteomes" id="UP000182259">
    <property type="component" value="Chromosome IV"/>
</dbReference>
<sequence length="228" mass="25727">MRRLLTIVPFALVAGSCTMLLFVLLSGATDNLKFLNKFYFSSVTTSAETRWTLYAICSPNGDGTVYCSNKEPAYPYSPSDNFGDSLVPNDFVKNRNTYFYLLKIAYAWFLLALIFSLLALGPILWSCIWRGFLTGFFASFVIGTAFLFSLLGSLFITAAHVKGVKAFKKAGYQAKVGRDMMVVIWLLFVFLLASLIWMIFVGIHGAEEEFEDHESHFEKHLRHSSELD</sequence>
<accession>A0A1L0DIW3</accession>
<protein>
    <submittedName>
        <fullName evidence="2">CIC11C00000001921</fullName>
    </submittedName>
</protein>
<gene>
    <name evidence="2" type="ORF">SAMEA4029009_CIC11G00000001921</name>
</gene>
<dbReference type="AlphaFoldDB" id="A0A1L0DIW3"/>
<dbReference type="GO" id="GO:0030866">
    <property type="term" value="P:cortical actin cytoskeleton organization"/>
    <property type="evidence" value="ECO:0007669"/>
    <property type="project" value="TreeGrafter"/>
</dbReference>
<keyword evidence="1" id="KW-0472">Membrane</keyword>
<feature type="transmembrane region" description="Helical" evidence="1">
    <location>
        <begin position="182"/>
        <end position="203"/>
    </location>
</feature>
<proteinExistence type="predicted"/>
<dbReference type="GO" id="GO:0032185">
    <property type="term" value="P:septin cytoskeleton organization"/>
    <property type="evidence" value="ECO:0007669"/>
    <property type="project" value="TreeGrafter"/>
</dbReference>
<reference evidence="2 3" key="1">
    <citation type="submission" date="2016-10" db="EMBL/GenBank/DDBJ databases">
        <authorList>
            <person name="de Groot N.N."/>
        </authorList>
    </citation>
    <scope>NUCLEOTIDE SEQUENCE [LARGE SCALE GENOMIC DNA]</scope>
    <source>
        <strain evidence="2 3">PYCC 4715</strain>
    </source>
</reference>
<dbReference type="EMBL" id="LT635767">
    <property type="protein sequence ID" value="SGZ55864.1"/>
    <property type="molecule type" value="Genomic_DNA"/>
</dbReference>
<feature type="transmembrane region" description="Helical" evidence="1">
    <location>
        <begin position="104"/>
        <end position="125"/>
    </location>
</feature>
<dbReference type="GO" id="GO:0005886">
    <property type="term" value="C:plasma membrane"/>
    <property type="evidence" value="ECO:0007669"/>
    <property type="project" value="InterPro"/>
</dbReference>
<evidence type="ECO:0000256" key="1">
    <source>
        <dbReference type="SAM" id="Phobius"/>
    </source>
</evidence>
<organism evidence="2 3">
    <name type="scientific">Sungouiella intermedia</name>
    <dbReference type="NCBI Taxonomy" id="45354"/>
    <lineage>
        <taxon>Eukaryota</taxon>
        <taxon>Fungi</taxon>
        <taxon>Dikarya</taxon>
        <taxon>Ascomycota</taxon>
        <taxon>Saccharomycotina</taxon>
        <taxon>Pichiomycetes</taxon>
        <taxon>Metschnikowiaceae</taxon>
        <taxon>Sungouiella</taxon>
    </lineage>
</organism>
<dbReference type="PANTHER" id="PTHR36414">
    <property type="entry name" value="PROTEIN SUR7"/>
    <property type="match status" value="1"/>
</dbReference>
<feature type="transmembrane region" description="Helical" evidence="1">
    <location>
        <begin position="137"/>
        <end position="161"/>
    </location>
</feature>
<dbReference type="PANTHER" id="PTHR36414:SF3">
    <property type="entry name" value="SUR7 FAMILY PROTEIN FMP45"/>
    <property type="match status" value="1"/>
</dbReference>
<dbReference type="GO" id="GO:0006897">
    <property type="term" value="P:endocytosis"/>
    <property type="evidence" value="ECO:0007669"/>
    <property type="project" value="TreeGrafter"/>
</dbReference>
<dbReference type="InterPro" id="IPR009571">
    <property type="entry name" value="SUR7/Rim9-like_fungi"/>
</dbReference>
<name>A0A1L0DIW3_9ASCO</name>
<dbReference type="Pfam" id="PF06687">
    <property type="entry name" value="SUR7"/>
    <property type="match status" value="1"/>
</dbReference>
<dbReference type="GO" id="GO:0005938">
    <property type="term" value="C:cell cortex"/>
    <property type="evidence" value="ECO:0007669"/>
    <property type="project" value="TreeGrafter"/>
</dbReference>
<keyword evidence="1" id="KW-1133">Transmembrane helix</keyword>